<dbReference type="Pfam" id="PF06197">
    <property type="entry name" value="DUF998"/>
    <property type="match status" value="1"/>
</dbReference>
<feature type="transmembrane region" description="Helical" evidence="1">
    <location>
        <begin position="53"/>
        <end position="75"/>
    </location>
</feature>
<protein>
    <recommendedName>
        <fullName evidence="3">DUF998 domain-containing protein</fullName>
    </recommendedName>
</protein>
<dbReference type="InterPro" id="IPR009339">
    <property type="entry name" value="DUF998"/>
</dbReference>
<proteinExistence type="predicted"/>
<accession>A0A094PL87</accession>
<gene>
    <name evidence="2" type="ORF">GM51_22180</name>
</gene>
<evidence type="ECO:0000256" key="1">
    <source>
        <dbReference type="SAM" id="Phobius"/>
    </source>
</evidence>
<keyword evidence="1" id="KW-1133">Transmembrane helix</keyword>
<reference evidence="2" key="1">
    <citation type="submission" date="2014-06" db="EMBL/GenBank/DDBJ databases">
        <title>Key roles for freshwater Actinobacteria revealed by deep metagenomic sequencing.</title>
        <authorList>
            <person name="Ghai R."/>
            <person name="Mizuno C.M."/>
            <person name="Picazo A."/>
            <person name="Camacho A."/>
            <person name="Rodriguez-Valera F."/>
        </authorList>
    </citation>
    <scope>NUCLEOTIDE SEQUENCE</scope>
</reference>
<feature type="transmembrane region" description="Helical" evidence="1">
    <location>
        <begin position="175"/>
        <end position="193"/>
    </location>
</feature>
<keyword evidence="1" id="KW-0472">Membrane</keyword>
<name>A0A094PL87_9ZZZZ</name>
<dbReference type="AlphaFoldDB" id="A0A094PL87"/>
<dbReference type="EMBL" id="JNSL01000228">
    <property type="protein sequence ID" value="KGA11842.1"/>
    <property type="molecule type" value="Genomic_DNA"/>
</dbReference>
<organism evidence="2">
    <name type="scientific">freshwater metagenome</name>
    <dbReference type="NCBI Taxonomy" id="449393"/>
    <lineage>
        <taxon>unclassified sequences</taxon>
        <taxon>metagenomes</taxon>
        <taxon>ecological metagenomes</taxon>
    </lineage>
</organism>
<evidence type="ECO:0000313" key="2">
    <source>
        <dbReference type="EMBL" id="KGA11842.1"/>
    </source>
</evidence>
<evidence type="ECO:0008006" key="3">
    <source>
        <dbReference type="Google" id="ProtNLM"/>
    </source>
</evidence>
<feature type="transmembrane region" description="Helical" evidence="1">
    <location>
        <begin position="82"/>
        <end position="100"/>
    </location>
</feature>
<sequence>MTPLKTMAPIVIVAAIIGPIQNVAGWAIAGALWPGYDPLTLTISDLAAPESPVRWLMTAFFILGSTLTLIAAVFARTLAVPGRIVLLIAALCSYGLTIFPTPLNGVSDTHRMFAIAFFAASASWQLFAMRFRKDAPWILRPWAILVASLVQATFAITFLVIWANPESTNIGLWERLVSFEQALYLSAVVLVCARIQRRQATGSVTELAPVGVSASTQ</sequence>
<feature type="transmembrane region" description="Helical" evidence="1">
    <location>
        <begin position="112"/>
        <end position="131"/>
    </location>
</feature>
<keyword evidence="1" id="KW-0812">Transmembrane</keyword>
<feature type="transmembrane region" description="Helical" evidence="1">
    <location>
        <begin position="143"/>
        <end position="163"/>
    </location>
</feature>
<feature type="transmembrane region" description="Helical" evidence="1">
    <location>
        <begin position="7"/>
        <end position="33"/>
    </location>
</feature>
<comment type="caution">
    <text evidence="2">The sequence shown here is derived from an EMBL/GenBank/DDBJ whole genome shotgun (WGS) entry which is preliminary data.</text>
</comment>